<evidence type="ECO:0000256" key="6">
    <source>
        <dbReference type="ARBA" id="ARBA00023015"/>
    </source>
</evidence>
<keyword evidence="8" id="KW-0804">Transcription</keyword>
<keyword evidence="9" id="KW-0539">Nucleus</keyword>
<feature type="region of interest" description="Disordered" evidence="11">
    <location>
        <begin position="62"/>
        <end position="93"/>
    </location>
</feature>
<evidence type="ECO:0000256" key="5">
    <source>
        <dbReference type="ARBA" id="ARBA00022853"/>
    </source>
</evidence>
<feature type="compositionally biased region" description="Polar residues" evidence="11">
    <location>
        <begin position="63"/>
        <end position="93"/>
    </location>
</feature>
<dbReference type="EMBL" id="KV419407">
    <property type="protein sequence ID" value="KZS93281.1"/>
    <property type="molecule type" value="Genomic_DNA"/>
</dbReference>
<evidence type="ECO:0000256" key="9">
    <source>
        <dbReference type="ARBA" id="ARBA00023242"/>
    </source>
</evidence>
<dbReference type="STRING" id="1314777.A0A164UJ84"/>
<evidence type="ECO:0000256" key="7">
    <source>
        <dbReference type="ARBA" id="ARBA00023159"/>
    </source>
</evidence>
<feature type="compositionally biased region" description="Acidic residues" evidence="11">
    <location>
        <begin position="321"/>
        <end position="336"/>
    </location>
</feature>
<dbReference type="GO" id="GO:0070461">
    <property type="term" value="C:SAGA-type complex"/>
    <property type="evidence" value="ECO:0007669"/>
    <property type="project" value="UniProtKB-ARBA"/>
</dbReference>
<feature type="compositionally biased region" description="Polar residues" evidence="11">
    <location>
        <begin position="277"/>
        <end position="295"/>
    </location>
</feature>
<evidence type="ECO:0000256" key="3">
    <source>
        <dbReference type="ARBA" id="ARBA00022771"/>
    </source>
</evidence>
<keyword evidence="5" id="KW-0156">Chromatin regulator</keyword>
<dbReference type="AlphaFoldDB" id="A0A164UJ84"/>
<keyword evidence="4" id="KW-0862">Zinc</keyword>
<keyword evidence="13" id="KW-1185">Reference proteome</keyword>
<evidence type="ECO:0000256" key="1">
    <source>
        <dbReference type="ARBA" id="ARBA00004123"/>
    </source>
</evidence>
<name>A0A164UJ84_9AGAM</name>
<evidence type="ECO:0000313" key="12">
    <source>
        <dbReference type="EMBL" id="KZS93281.1"/>
    </source>
</evidence>
<dbReference type="GO" id="GO:0005634">
    <property type="term" value="C:nucleus"/>
    <property type="evidence" value="ECO:0007669"/>
    <property type="project" value="UniProtKB-SubCell"/>
</dbReference>
<keyword evidence="3" id="KW-0863">Zinc-finger</keyword>
<comment type="subcellular location">
    <subcellularLocation>
        <location evidence="1 10">Nucleus</location>
    </subcellularLocation>
</comment>
<accession>A0A164UJ84</accession>
<reference evidence="12 13" key="1">
    <citation type="journal article" date="2016" name="Mol. Biol. Evol.">
        <title>Comparative Genomics of Early-Diverging Mushroom-Forming Fungi Provides Insights into the Origins of Lignocellulose Decay Capabilities.</title>
        <authorList>
            <person name="Nagy L.G."/>
            <person name="Riley R."/>
            <person name="Tritt A."/>
            <person name="Adam C."/>
            <person name="Daum C."/>
            <person name="Floudas D."/>
            <person name="Sun H."/>
            <person name="Yadav J.S."/>
            <person name="Pangilinan J."/>
            <person name="Larsson K.H."/>
            <person name="Matsuura K."/>
            <person name="Barry K."/>
            <person name="Labutti K."/>
            <person name="Kuo R."/>
            <person name="Ohm R.A."/>
            <person name="Bhattacharya S.S."/>
            <person name="Shirouzu T."/>
            <person name="Yoshinaga Y."/>
            <person name="Martin F.M."/>
            <person name="Grigoriev I.V."/>
            <person name="Hibbett D.S."/>
        </authorList>
    </citation>
    <scope>NUCLEOTIDE SEQUENCE [LARGE SCALE GENOMIC DNA]</scope>
    <source>
        <strain evidence="12 13">HHB9708</strain>
    </source>
</reference>
<keyword evidence="7 10" id="KW-0010">Activator</keyword>
<dbReference type="Gene3D" id="3.30.160.60">
    <property type="entry name" value="Classic Zinc Finger"/>
    <property type="match status" value="1"/>
</dbReference>
<organism evidence="12 13">
    <name type="scientific">Sistotremastrum niveocremeum HHB9708</name>
    <dbReference type="NCBI Taxonomy" id="1314777"/>
    <lineage>
        <taxon>Eukaryota</taxon>
        <taxon>Fungi</taxon>
        <taxon>Dikarya</taxon>
        <taxon>Basidiomycota</taxon>
        <taxon>Agaricomycotina</taxon>
        <taxon>Agaricomycetes</taxon>
        <taxon>Sistotremastrales</taxon>
        <taxon>Sistotremastraceae</taxon>
        <taxon>Sertulicium</taxon>
        <taxon>Sertulicium niveocremeum</taxon>
    </lineage>
</organism>
<gene>
    <name evidence="12" type="ORF">SISNIDRAFT_454426</name>
</gene>
<sequence>MSDPSTDEILDSYANALFDKMIGDIVLDIALQSHKQISRSKAVCNICHTRCGQIHLPLPASVAASSRSQGSRTASPSPSAKQDSNGTSTPTQKGDGNIYFDCLNCKRPIASNRYVPHMSSCMGIGTVRRGTTRNINGKPKSGSDAGRSSPFPDSASQGEPSASQSKPKPKKSKPGSQASEDGVSPKKRRPSEDTAALSSSKKHKPSLERSPSASESITIQSLSQSSQVKIPSKLRESSATTLRENSASPVNSPKSDSGTSTASSGSSATSPIRGNQRIPNGKTTLAKNMSTSNDISMLKSHPLSAAALRQRAQTSSVDYIVDVDDDVDDSSSSDDD</sequence>
<keyword evidence="2" id="KW-0479">Metal-binding</keyword>
<evidence type="ECO:0000256" key="10">
    <source>
        <dbReference type="RuleBase" id="RU261113"/>
    </source>
</evidence>
<dbReference type="OrthoDB" id="21557at2759"/>
<dbReference type="GO" id="GO:0008270">
    <property type="term" value="F:zinc ion binding"/>
    <property type="evidence" value="ECO:0007669"/>
    <property type="project" value="UniProtKB-KW"/>
</dbReference>
<dbReference type="GO" id="GO:0006325">
    <property type="term" value="P:chromatin organization"/>
    <property type="evidence" value="ECO:0007669"/>
    <property type="project" value="UniProtKB-KW"/>
</dbReference>
<feature type="compositionally biased region" description="Polar residues" evidence="11">
    <location>
        <begin position="237"/>
        <end position="256"/>
    </location>
</feature>
<dbReference type="Pfam" id="PF08209">
    <property type="entry name" value="Sgf11"/>
    <property type="match status" value="1"/>
</dbReference>
<evidence type="ECO:0000313" key="13">
    <source>
        <dbReference type="Proteomes" id="UP000076722"/>
    </source>
</evidence>
<evidence type="ECO:0000256" key="8">
    <source>
        <dbReference type="ARBA" id="ARBA00023163"/>
    </source>
</evidence>
<evidence type="ECO:0000256" key="11">
    <source>
        <dbReference type="SAM" id="MobiDB-lite"/>
    </source>
</evidence>
<dbReference type="Proteomes" id="UP000076722">
    <property type="component" value="Unassembled WGS sequence"/>
</dbReference>
<keyword evidence="6" id="KW-0805">Transcription regulation</keyword>
<feature type="compositionally biased region" description="Low complexity" evidence="11">
    <location>
        <begin position="214"/>
        <end position="227"/>
    </location>
</feature>
<evidence type="ECO:0000256" key="4">
    <source>
        <dbReference type="ARBA" id="ARBA00022833"/>
    </source>
</evidence>
<evidence type="ECO:0000256" key="2">
    <source>
        <dbReference type="ARBA" id="ARBA00022723"/>
    </source>
</evidence>
<protein>
    <recommendedName>
        <fullName evidence="10">SAGA-associated factor 11</fullName>
    </recommendedName>
</protein>
<proteinExistence type="inferred from homology"/>
<feature type="region of interest" description="Disordered" evidence="11">
    <location>
        <begin position="128"/>
        <end position="297"/>
    </location>
</feature>
<feature type="compositionally biased region" description="Low complexity" evidence="11">
    <location>
        <begin position="257"/>
        <end position="270"/>
    </location>
</feature>
<comment type="similarity">
    <text evidence="10">Belongs to the SGF11 family.</text>
</comment>
<feature type="region of interest" description="Disordered" evidence="11">
    <location>
        <begin position="309"/>
        <end position="336"/>
    </location>
</feature>
<dbReference type="InterPro" id="IPR013246">
    <property type="entry name" value="SAGA_su_Sgf11"/>
</dbReference>